<dbReference type="PANTHER" id="PTHR44936:SF9">
    <property type="entry name" value="SENSOR PROTEIN CREC"/>
    <property type="match status" value="1"/>
</dbReference>
<dbReference type="AlphaFoldDB" id="A0A839UX69"/>
<dbReference type="InterPro" id="IPR004358">
    <property type="entry name" value="Sig_transdc_His_kin-like_C"/>
</dbReference>
<keyword evidence="9" id="KW-0843">Virulence</keyword>
<keyword evidence="5" id="KW-0597">Phosphoprotein</keyword>
<dbReference type="CDD" id="cd00082">
    <property type="entry name" value="HisKA"/>
    <property type="match status" value="1"/>
</dbReference>
<dbReference type="SUPFAM" id="SSF47384">
    <property type="entry name" value="Homodimeric domain of signal transducing histidine kinase"/>
    <property type="match status" value="1"/>
</dbReference>
<evidence type="ECO:0000256" key="7">
    <source>
        <dbReference type="ARBA" id="ARBA00022777"/>
    </source>
</evidence>
<comment type="subcellular location">
    <subcellularLocation>
        <location evidence="2">Cell membrane</location>
        <topology evidence="2">Multi-pass membrane protein</topology>
    </subcellularLocation>
</comment>
<reference evidence="12 13" key="1">
    <citation type="submission" date="2020-08" db="EMBL/GenBank/DDBJ databases">
        <title>Genomic Encyclopedia of Type Strains, Phase III (KMG-III): the genomes of soil and plant-associated and newly described type strains.</title>
        <authorList>
            <person name="Whitman W."/>
        </authorList>
    </citation>
    <scope>NUCLEOTIDE SEQUENCE [LARGE SCALE GENOMIC DNA]</scope>
    <source>
        <strain evidence="12 13">CECT 8088</strain>
    </source>
</reference>
<keyword evidence="6" id="KW-0808">Transferase</keyword>
<dbReference type="PROSITE" id="PS50109">
    <property type="entry name" value="HIS_KIN"/>
    <property type="match status" value="1"/>
</dbReference>
<evidence type="ECO:0000256" key="3">
    <source>
        <dbReference type="ARBA" id="ARBA00012438"/>
    </source>
</evidence>
<dbReference type="Pfam" id="PF00512">
    <property type="entry name" value="HisKA"/>
    <property type="match status" value="1"/>
</dbReference>
<evidence type="ECO:0000256" key="10">
    <source>
        <dbReference type="SAM" id="Phobius"/>
    </source>
</evidence>
<dbReference type="InterPro" id="IPR003594">
    <property type="entry name" value="HATPase_dom"/>
</dbReference>
<evidence type="ECO:0000256" key="6">
    <source>
        <dbReference type="ARBA" id="ARBA00022679"/>
    </source>
</evidence>
<feature type="transmembrane region" description="Helical" evidence="10">
    <location>
        <begin position="198"/>
        <end position="226"/>
    </location>
</feature>
<dbReference type="InterPro" id="IPR005467">
    <property type="entry name" value="His_kinase_dom"/>
</dbReference>
<organism evidence="12 13">
    <name type="scientific">Endobacter medicaginis</name>
    <dbReference type="NCBI Taxonomy" id="1181271"/>
    <lineage>
        <taxon>Bacteria</taxon>
        <taxon>Pseudomonadati</taxon>
        <taxon>Pseudomonadota</taxon>
        <taxon>Alphaproteobacteria</taxon>
        <taxon>Acetobacterales</taxon>
        <taxon>Acetobacteraceae</taxon>
        <taxon>Endobacter</taxon>
    </lineage>
</organism>
<keyword evidence="4" id="KW-1003">Cell membrane</keyword>
<dbReference type="PANTHER" id="PTHR44936">
    <property type="entry name" value="SENSOR PROTEIN CREC"/>
    <property type="match status" value="1"/>
</dbReference>
<comment type="catalytic activity">
    <reaction evidence="1">
        <text>ATP + protein L-histidine = ADP + protein N-phospho-L-histidine.</text>
        <dbReference type="EC" id="2.7.13.3"/>
    </reaction>
</comment>
<dbReference type="InterPro" id="IPR036097">
    <property type="entry name" value="HisK_dim/P_sf"/>
</dbReference>
<dbReference type="GO" id="GO:0005886">
    <property type="term" value="C:plasma membrane"/>
    <property type="evidence" value="ECO:0007669"/>
    <property type="project" value="UniProtKB-SubCell"/>
</dbReference>
<feature type="transmembrane region" description="Helical" evidence="10">
    <location>
        <begin position="27"/>
        <end position="48"/>
    </location>
</feature>
<dbReference type="InterPro" id="IPR003661">
    <property type="entry name" value="HisK_dim/P_dom"/>
</dbReference>
<sequence length="498" mass="50256">MLSRRGWIGGAGQTGGLLLRSLSGRLLVLWSLSLAASVLSVLLLAGFARQSMLAGDERAMAVAQTGCGLIREQVAFYSVGVPPGAELPPPADLAAVAALGLAELPGTTGGIWREGVPVVAVRGGRPGSVVASGGAFPGPGALAPLVAQAERDDRAVQGAVAAGPATLAIATCVLPGPWPGLVGWVASPGGGRVGEGLPAMLFAAAHPGLGLGVGALLLLILGIGLWSSRLLLAWRRALARLEAAVRGTAGKAVLRPAGEPGLDRVIAALNETALRLEAAQAREAAASRLAALGRVAAGVAHEVRNPIAAIRLRAENAIAGSEQRRAAALPAILEQVSRLERLTHALLDMTTQHGAVPLACDLRALCGRIASARLAQSGRAGEIALDLQVMTGEARLDEALLEASLGNLVLNAAQHARTLVRVEGGVVEGMVRLVVSDDGAGVDPALGASLFDPFVTGRADGTGLGLAIAREAASAHGGGIRLDETAGAGARFVLEIPQ</sequence>
<feature type="domain" description="Histidine kinase" evidence="11">
    <location>
        <begin position="298"/>
        <end position="498"/>
    </location>
</feature>
<name>A0A839UX69_9PROT</name>
<dbReference type="Gene3D" id="3.30.565.10">
    <property type="entry name" value="Histidine kinase-like ATPase, C-terminal domain"/>
    <property type="match status" value="1"/>
</dbReference>
<dbReference type="SMART" id="SM00388">
    <property type="entry name" value="HisKA"/>
    <property type="match status" value="1"/>
</dbReference>
<evidence type="ECO:0000256" key="4">
    <source>
        <dbReference type="ARBA" id="ARBA00022475"/>
    </source>
</evidence>
<keyword evidence="7" id="KW-0418">Kinase</keyword>
<dbReference type="EMBL" id="JACHXV010000014">
    <property type="protein sequence ID" value="MBB3174938.1"/>
    <property type="molecule type" value="Genomic_DNA"/>
</dbReference>
<dbReference type="InterPro" id="IPR050980">
    <property type="entry name" value="2C_sensor_his_kinase"/>
</dbReference>
<evidence type="ECO:0000259" key="11">
    <source>
        <dbReference type="PROSITE" id="PS50109"/>
    </source>
</evidence>
<keyword evidence="10" id="KW-0812">Transmembrane</keyword>
<dbReference type="SMART" id="SM00387">
    <property type="entry name" value="HATPase_c"/>
    <property type="match status" value="1"/>
</dbReference>
<protein>
    <recommendedName>
        <fullName evidence="3">histidine kinase</fullName>
        <ecNumber evidence="3">2.7.13.3</ecNumber>
    </recommendedName>
</protein>
<dbReference type="PRINTS" id="PR00344">
    <property type="entry name" value="BCTRLSENSOR"/>
</dbReference>
<evidence type="ECO:0000256" key="5">
    <source>
        <dbReference type="ARBA" id="ARBA00022553"/>
    </source>
</evidence>
<evidence type="ECO:0000256" key="8">
    <source>
        <dbReference type="ARBA" id="ARBA00023012"/>
    </source>
</evidence>
<dbReference type="InterPro" id="IPR036890">
    <property type="entry name" value="HATPase_C_sf"/>
</dbReference>
<dbReference type="GO" id="GO:0000155">
    <property type="term" value="F:phosphorelay sensor kinase activity"/>
    <property type="evidence" value="ECO:0007669"/>
    <property type="project" value="InterPro"/>
</dbReference>
<dbReference type="SUPFAM" id="SSF55874">
    <property type="entry name" value="ATPase domain of HSP90 chaperone/DNA topoisomerase II/histidine kinase"/>
    <property type="match status" value="1"/>
</dbReference>
<dbReference type="Proteomes" id="UP000557688">
    <property type="component" value="Unassembled WGS sequence"/>
</dbReference>
<feature type="transmembrane region" description="Helical" evidence="10">
    <location>
        <begin position="158"/>
        <end position="178"/>
    </location>
</feature>
<comment type="caution">
    <text evidence="12">The sequence shown here is derived from an EMBL/GenBank/DDBJ whole genome shotgun (WGS) entry which is preliminary data.</text>
</comment>
<evidence type="ECO:0000313" key="12">
    <source>
        <dbReference type="EMBL" id="MBB3174938.1"/>
    </source>
</evidence>
<proteinExistence type="predicted"/>
<evidence type="ECO:0000256" key="1">
    <source>
        <dbReference type="ARBA" id="ARBA00000085"/>
    </source>
</evidence>
<dbReference type="Pfam" id="PF02518">
    <property type="entry name" value="HATPase_c"/>
    <property type="match status" value="1"/>
</dbReference>
<keyword evidence="13" id="KW-1185">Reference proteome</keyword>
<evidence type="ECO:0000313" key="13">
    <source>
        <dbReference type="Proteomes" id="UP000557688"/>
    </source>
</evidence>
<keyword evidence="8" id="KW-0902">Two-component regulatory system</keyword>
<gene>
    <name evidence="12" type="ORF">FHR90_002785</name>
</gene>
<evidence type="ECO:0000256" key="9">
    <source>
        <dbReference type="ARBA" id="ARBA00023026"/>
    </source>
</evidence>
<keyword evidence="10" id="KW-1133">Transmembrane helix</keyword>
<dbReference type="CDD" id="cd00075">
    <property type="entry name" value="HATPase"/>
    <property type="match status" value="1"/>
</dbReference>
<accession>A0A839UX69</accession>
<dbReference type="RefSeq" id="WP_183275416.1">
    <property type="nucleotide sequence ID" value="NZ_JACHXV010000014.1"/>
</dbReference>
<evidence type="ECO:0000256" key="2">
    <source>
        <dbReference type="ARBA" id="ARBA00004651"/>
    </source>
</evidence>
<dbReference type="Gene3D" id="1.10.287.130">
    <property type="match status" value="1"/>
</dbReference>
<dbReference type="EC" id="2.7.13.3" evidence="3"/>
<keyword evidence="10" id="KW-0472">Membrane</keyword>